<comment type="caution">
    <text evidence="2">The sequence shown here is derived from an EMBL/GenBank/DDBJ whole genome shotgun (WGS) entry which is preliminary data.</text>
</comment>
<organism evidence="2 3">
    <name type="scientific">Ditylenchus destructor</name>
    <dbReference type="NCBI Taxonomy" id="166010"/>
    <lineage>
        <taxon>Eukaryota</taxon>
        <taxon>Metazoa</taxon>
        <taxon>Ecdysozoa</taxon>
        <taxon>Nematoda</taxon>
        <taxon>Chromadorea</taxon>
        <taxon>Rhabditida</taxon>
        <taxon>Tylenchina</taxon>
        <taxon>Tylenchomorpha</taxon>
        <taxon>Sphaerularioidea</taxon>
        <taxon>Anguinidae</taxon>
        <taxon>Anguininae</taxon>
        <taxon>Ditylenchus</taxon>
    </lineage>
</organism>
<evidence type="ECO:0000313" key="3">
    <source>
        <dbReference type="Proteomes" id="UP001201812"/>
    </source>
</evidence>
<accession>A0AAD4R572</accession>
<name>A0AAD4R572_9BILA</name>
<feature type="chain" id="PRO_5042221437" evidence="1">
    <location>
        <begin position="20"/>
        <end position="157"/>
    </location>
</feature>
<gene>
    <name evidence="2" type="ORF">DdX_10500</name>
</gene>
<keyword evidence="3" id="KW-1185">Reference proteome</keyword>
<dbReference type="AlphaFoldDB" id="A0AAD4R572"/>
<dbReference type="Proteomes" id="UP001201812">
    <property type="component" value="Unassembled WGS sequence"/>
</dbReference>
<feature type="signal peptide" evidence="1">
    <location>
        <begin position="1"/>
        <end position="19"/>
    </location>
</feature>
<evidence type="ECO:0000256" key="1">
    <source>
        <dbReference type="SAM" id="SignalP"/>
    </source>
</evidence>
<dbReference type="EMBL" id="JAKKPZ010000024">
    <property type="protein sequence ID" value="KAI1710801.1"/>
    <property type="molecule type" value="Genomic_DNA"/>
</dbReference>
<reference evidence="2" key="1">
    <citation type="submission" date="2022-01" db="EMBL/GenBank/DDBJ databases">
        <title>Genome Sequence Resource for Two Populations of Ditylenchus destructor, the Migratory Endoparasitic Phytonematode.</title>
        <authorList>
            <person name="Zhang H."/>
            <person name="Lin R."/>
            <person name="Xie B."/>
        </authorList>
    </citation>
    <scope>NUCLEOTIDE SEQUENCE</scope>
    <source>
        <strain evidence="2">BazhouSP</strain>
    </source>
</reference>
<evidence type="ECO:0000313" key="2">
    <source>
        <dbReference type="EMBL" id="KAI1710801.1"/>
    </source>
</evidence>
<proteinExistence type="predicted"/>
<protein>
    <submittedName>
        <fullName evidence="2">Uncharacterized protein</fullName>
    </submittedName>
</protein>
<keyword evidence="1" id="KW-0732">Signal</keyword>
<sequence length="157" mass="18395">MKVLGFIIFWLVIVSKINGSKHASKAIRDAVMLHWLSHHDKGDKGRNDEFYAVMTNLTNAASKNPETMSEFETEMIEPLYYYFPISARLLDDEFTLERSNFRSQLFDRVHLYFGNDTETICVQAPDKDYKIQNLPRHNIRILILSIFNKGKLTFERC</sequence>